<organism evidence="2 3">
    <name type="scientific">Dreissena polymorpha</name>
    <name type="common">Zebra mussel</name>
    <name type="synonym">Mytilus polymorpha</name>
    <dbReference type="NCBI Taxonomy" id="45954"/>
    <lineage>
        <taxon>Eukaryota</taxon>
        <taxon>Metazoa</taxon>
        <taxon>Spiralia</taxon>
        <taxon>Lophotrochozoa</taxon>
        <taxon>Mollusca</taxon>
        <taxon>Bivalvia</taxon>
        <taxon>Autobranchia</taxon>
        <taxon>Heteroconchia</taxon>
        <taxon>Euheterodonta</taxon>
        <taxon>Imparidentia</taxon>
        <taxon>Neoheterodontei</taxon>
        <taxon>Myida</taxon>
        <taxon>Dreissenoidea</taxon>
        <taxon>Dreissenidae</taxon>
        <taxon>Dreissena</taxon>
    </lineage>
</organism>
<reference evidence="2" key="1">
    <citation type="journal article" date="2019" name="bioRxiv">
        <title>The Genome of the Zebra Mussel, Dreissena polymorpha: A Resource for Invasive Species Research.</title>
        <authorList>
            <person name="McCartney M.A."/>
            <person name="Auch B."/>
            <person name="Kono T."/>
            <person name="Mallez S."/>
            <person name="Zhang Y."/>
            <person name="Obille A."/>
            <person name="Becker A."/>
            <person name="Abrahante J.E."/>
            <person name="Garbe J."/>
            <person name="Badalamenti J.P."/>
            <person name="Herman A."/>
            <person name="Mangelson H."/>
            <person name="Liachko I."/>
            <person name="Sullivan S."/>
            <person name="Sone E.D."/>
            <person name="Koren S."/>
            <person name="Silverstein K.A.T."/>
            <person name="Beckman K.B."/>
            <person name="Gohl D.M."/>
        </authorList>
    </citation>
    <scope>NUCLEOTIDE SEQUENCE</scope>
    <source>
        <strain evidence="2">Duluth1</strain>
        <tissue evidence="2">Whole animal</tissue>
    </source>
</reference>
<evidence type="ECO:0000313" key="2">
    <source>
        <dbReference type="EMBL" id="KAH3850144.1"/>
    </source>
</evidence>
<feature type="compositionally biased region" description="Polar residues" evidence="1">
    <location>
        <begin position="57"/>
        <end position="68"/>
    </location>
</feature>
<reference evidence="2" key="2">
    <citation type="submission" date="2020-11" db="EMBL/GenBank/DDBJ databases">
        <authorList>
            <person name="McCartney M.A."/>
            <person name="Auch B."/>
            <person name="Kono T."/>
            <person name="Mallez S."/>
            <person name="Becker A."/>
            <person name="Gohl D.M."/>
            <person name="Silverstein K.A.T."/>
            <person name="Koren S."/>
            <person name="Bechman K.B."/>
            <person name="Herman A."/>
            <person name="Abrahante J.E."/>
            <person name="Garbe J."/>
        </authorList>
    </citation>
    <scope>NUCLEOTIDE SEQUENCE</scope>
    <source>
        <strain evidence="2">Duluth1</strain>
        <tissue evidence="2">Whole animal</tissue>
    </source>
</reference>
<dbReference type="Proteomes" id="UP000828390">
    <property type="component" value="Unassembled WGS sequence"/>
</dbReference>
<accession>A0A9D4L2L8</accession>
<dbReference type="AlphaFoldDB" id="A0A9D4L2L8"/>
<keyword evidence="3" id="KW-1185">Reference proteome</keyword>
<gene>
    <name evidence="2" type="ORF">DPMN_092550</name>
</gene>
<evidence type="ECO:0000256" key="1">
    <source>
        <dbReference type="SAM" id="MobiDB-lite"/>
    </source>
</evidence>
<sequence length="100" mass="11683">MWTWMIETDHVVISDVQKRVKDGVPLNTGKKIDMKEDKSTQRESSDSESDTEFNRETIIQPQASTVSTEIEEQAVREEVEENIENYEEEETETLEEDRDS</sequence>
<protein>
    <submittedName>
        <fullName evidence="2">Uncharacterized protein</fullName>
    </submittedName>
</protein>
<feature type="compositionally biased region" description="Acidic residues" evidence="1">
    <location>
        <begin position="78"/>
        <end position="100"/>
    </location>
</feature>
<proteinExistence type="predicted"/>
<feature type="region of interest" description="Disordered" evidence="1">
    <location>
        <begin position="22"/>
        <end position="100"/>
    </location>
</feature>
<dbReference type="EMBL" id="JAIWYP010000003">
    <property type="protein sequence ID" value="KAH3850144.1"/>
    <property type="molecule type" value="Genomic_DNA"/>
</dbReference>
<name>A0A9D4L2L8_DREPO</name>
<feature type="compositionally biased region" description="Basic and acidic residues" evidence="1">
    <location>
        <begin position="30"/>
        <end position="45"/>
    </location>
</feature>
<comment type="caution">
    <text evidence="2">The sequence shown here is derived from an EMBL/GenBank/DDBJ whole genome shotgun (WGS) entry which is preliminary data.</text>
</comment>
<feature type="non-terminal residue" evidence="2">
    <location>
        <position position="100"/>
    </location>
</feature>
<evidence type="ECO:0000313" key="3">
    <source>
        <dbReference type="Proteomes" id="UP000828390"/>
    </source>
</evidence>